<dbReference type="Proteomes" id="UP000243140">
    <property type="component" value="Unassembled WGS sequence"/>
</dbReference>
<reference evidence="5 6" key="1">
    <citation type="submission" date="2017-02" db="EMBL/GenBank/DDBJ databases">
        <title>The new phylogeny of genus Mycobacterium.</title>
        <authorList>
            <person name="Tortoli E."/>
            <person name="Trovato A."/>
            <person name="Cirillo D.M."/>
        </authorList>
    </citation>
    <scope>NUCLEOTIDE SEQUENCE [LARGE SCALE GENOMIC DNA]</scope>
    <source>
        <strain evidence="5 6">IP1130001</strain>
    </source>
</reference>
<dbReference type="Pfam" id="PF04972">
    <property type="entry name" value="BON"/>
    <property type="match status" value="1"/>
</dbReference>
<dbReference type="InterPro" id="IPR007055">
    <property type="entry name" value="BON_dom"/>
</dbReference>
<feature type="non-terminal residue" evidence="5">
    <location>
        <position position="208"/>
    </location>
</feature>
<organism evidence="5 6">
    <name type="scientific">Mycobacterium malmoense</name>
    <dbReference type="NCBI Taxonomy" id="1780"/>
    <lineage>
        <taxon>Bacteria</taxon>
        <taxon>Bacillati</taxon>
        <taxon>Actinomycetota</taxon>
        <taxon>Actinomycetes</taxon>
        <taxon>Mycobacteriales</taxon>
        <taxon>Mycobacteriaceae</taxon>
        <taxon>Mycobacterium</taxon>
    </lineage>
</organism>
<name>A0ABX3SKI9_MYCMA</name>
<sequence length="208" mass="21401">MRQAAAGTVSRRAGDFHRRSPGLPWLIALLVIPLLIAAIGYGALERPQATTGPTGALPTLAPPSKSGTPKLSLAPLSITRNGNDITLSGEFPDDSAKAALLKALNGALAPGANVIDQIHINPDVDALDFANAGSIFKDSASIANFSLTVNGDTITLAGTATSQDQKNTVEQEAAHTWSHLKVVDNLVVNGPLPPPAPPPVRRCSSGLG</sequence>
<comment type="caution">
    <text evidence="5">The sequence shown here is derived from an EMBL/GenBank/DDBJ whole genome shotgun (WGS) entry which is preliminary data.</text>
</comment>
<gene>
    <name evidence="5" type="ORF">BST29_23350</name>
</gene>
<dbReference type="Pfam" id="PF21923">
    <property type="entry name" value="BON_like"/>
    <property type="match status" value="1"/>
</dbReference>
<keyword evidence="2" id="KW-0472">Membrane</keyword>
<protein>
    <recommendedName>
        <fullName evidence="7">BON domain-containing protein</fullName>
    </recommendedName>
</protein>
<proteinExistence type="predicted"/>
<accession>A0ABX3SKI9</accession>
<feature type="domain" description="BON" evidence="3">
    <location>
        <begin position="142"/>
        <end position="189"/>
    </location>
</feature>
<evidence type="ECO:0000259" key="3">
    <source>
        <dbReference type="Pfam" id="PF04972"/>
    </source>
</evidence>
<evidence type="ECO:0000259" key="4">
    <source>
        <dbReference type="Pfam" id="PF21923"/>
    </source>
</evidence>
<evidence type="ECO:0000313" key="6">
    <source>
        <dbReference type="Proteomes" id="UP000243140"/>
    </source>
</evidence>
<dbReference type="InterPro" id="IPR054121">
    <property type="entry name" value="ArfA_BON-like"/>
</dbReference>
<evidence type="ECO:0000313" key="5">
    <source>
        <dbReference type="EMBL" id="ORA77539.1"/>
    </source>
</evidence>
<feature type="region of interest" description="Disordered" evidence="1">
    <location>
        <begin position="50"/>
        <end position="71"/>
    </location>
</feature>
<evidence type="ECO:0000256" key="1">
    <source>
        <dbReference type="SAM" id="MobiDB-lite"/>
    </source>
</evidence>
<evidence type="ECO:0008006" key="7">
    <source>
        <dbReference type="Google" id="ProtNLM"/>
    </source>
</evidence>
<keyword evidence="2" id="KW-1133">Transmembrane helix</keyword>
<dbReference type="EMBL" id="MVHV01000040">
    <property type="protein sequence ID" value="ORA77539.1"/>
    <property type="molecule type" value="Genomic_DNA"/>
</dbReference>
<evidence type="ECO:0000256" key="2">
    <source>
        <dbReference type="SAM" id="Phobius"/>
    </source>
</evidence>
<keyword evidence="2" id="KW-0812">Transmembrane</keyword>
<dbReference type="RefSeq" id="WP_139797219.1">
    <property type="nucleotide sequence ID" value="NZ_MVHV01000040.1"/>
</dbReference>
<keyword evidence="6" id="KW-1185">Reference proteome</keyword>
<dbReference type="Gene3D" id="3.40.1520.20">
    <property type="match status" value="1"/>
</dbReference>
<feature type="transmembrane region" description="Helical" evidence="2">
    <location>
        <begin position="21"/>
        <end position="44"/>
    </location>
</feature>
<feature type="domain" description="Peptidoglycan-binding protein ArfA BON-like" evidence="4">
    <location>
        <begin position="76"/>
        <end position="122"/>
    </location>
</feature>